<protein>
    <submittedName>
        <fullName evidence="2">Uncharacterized protein</fullName>
    </submittedName>
</protein>
<keyword evidence="3" id="KW-1185">Reference proteome</keyword>
<gene>
    <name evidence="2" type="ORF">DY000_02013765</name>
</gene>
<dbReference type="Proteomes" id="UP000266723">
    <property type="component" value="Unassembled WGS sequence"/>
</dbReference>
<accession>A0ABQ7D7W0</accession>
<evidence type="ECO:0000256" key="1">
    <source>
        <dbReference type="SAM" id="Phobius"/>
    </source>
</evidence>
<name>A0ABQ7D7W0_BRACR</name>
<evidence type="ECO:0000313" key="2">
    <source>
        <dbReference type="EMBL" id="KAF3567677.1"/>
    </source>
</evidence>
<evidence type="ECO:0000313" key="3">
    <source>
        <dbReference type="Proteomes" id="UP000266723"/>
    </source>
</evidence>
<keyword evidence="1" id="KW-0472">Membrane</keyword>
<proteinExistence type="predicted"/>
<reference evidence="2 3" key="1">
    <citation type="journal article" date="2020" name="BMC Genomics">
        <title>Intraspecific diversification of the crop wild relative Brassica cretica Lam. using demographic model selection.</title>
        <authorList>
            <person name="Kioukis A."/>
            <person name="Michalopoulou V.A."/>
            <person name="Briers L."/>
            <person name="Pirintsos S."/>
            <person name="Studholme D.J."/>
            <person name="Pavlidis P."/>
            <person name="Sarris P.F."/>
        </authorList>
    </citation>
    <scope>NUCLEOTIDE SEQUENCE [LARGE SCALE GENOMIC DNA]</scope>
    <source>
        <strain evidence="3">cv. PFS-1207/04</strain>
    </source>
</reference>
<keyword evidence="1" id="KW-0812">Transmembrane</keyword>
<comment type="caution">
    <text evidence="2">The sequence shown here is derived from an EMBL/GenBank/DDBJ whole genome shotgun (WGS) entry which is preliminary data.</text>
</comment>
<dbReference type="EMBL" id="QGKV02000759">
    <property type="protein sequence ID" value="KAF3567677.1"/>
    <property type="molecule type" value="Genomic_DNA"/>
</dbReference>
<sequence length="258" mass="28073">MCGVLDAAPPRDPVDAFGLEACGGVVDSLPVVVVDGGGNRRRRVHRGVVAVWWLHVCGLARVAAACFFFSFVPIAGFLKRREDRYREPVPEIDFAGSILVGSAGSCRCWGSHLKFRHPTRCFKLSGSVAALASACSFRVAFQALCGVNYKPGFGGFARSRGKYLDLPSIARLALHDSDGYKLRGVHWVLTTPETTYEFPRSEATRRTSPFCDSSSMVRTSTGFRRISKNELGECAGFSGRAKLVCNSLNLDILFKAGL</sequence>
<keyword evidence="1" id="KW-1133">Transmembrane helix</keyword>
<organism evidence="2 3">
    <name type="scientific">Brassica cretica</name>
    <name type="common">Mustard</name>
    <dbReference type="NCBI Taxonomy" id="69181"/>
    <lineage>
        <taxon>Eukaryota</taxon>
        <taxon>Viridiplantae</taxon>
        <taxon>Streptophyta</taxon>
        <taxon>Embryophyta</taxon>
        <taxon>Tracheophyta</taxon>
        <taxon>Spermatophyta</taxon>
        <taxon>Magnoliopsida</taxon>
        <taxon>eudicotyledons</taxon>
        <taxon>Gunneridae</taxon>
        <taxon>Pentapetalae</taxon>
        <taxon>rosids</taxon>
        <taxon>malvids</taxon>
        <taxon>Brassicales</taxon>
        <taxon>Brassicaceae</taxon>
        <taxon>Brassiceae</taxon>
        <taxon>Brassica</taxon>
    </lineage>
</organism>
<feature type="transmembrane region" description="Helical" evidence="1">
    <location>
        <begin position="52"/>
        <end position="78"/>
    </location>
</feature>